<dbReference type="SUPFAM" id="SSF56235">
    <property type="entry name" value="N-terminal nucleophile aminohydrolases (Ntn hydrolases)"/>
    <property type="match status" value="1"/>
</dbReference>
<dbReference type="Pfam" id="PF00227">
    <property type="entry name" value="Proteasome"/>
    <property type="match status" value="1"/>
</dbReference>
<feature type="domain" description="Proteasome alpha-type subunits" evidence="4">
    <location>
        <begin position="6"/>
        <end position="28"/>
    </location>
</feature>
<reference evidence="5 7" key="1">
    <citation type="submission" date="2015-08" db="EMBL/GenBank/DDBJ databases">
        <title>Ancestral chromatin configuration constrains chromatin evolution on differentiating sex chromosomes in Drosophila.</title>
        <authorList>
            <person name="Zhou Q."/>
            <person name="Bachtrog D."/>
        </authorList>
    </citation>
    <scope>NUCLEOTIDE SEQUENCE [LARGE SCALE GENOMIC DNA]</scope>
    <source>
        <tissue evidence="5">Whole larvae</tissue>
    </source>
</reference>
<dbReference type="Gene3D" id="3.60.20.10">
    <property type="entry name" value="Glutamine Phosphoribosylpyrophosphate, subunit 1, domain 1"/>
    <property type="match status" value="1"/>
</dbReference>
<dbReference type="EMBL" id="CP012525">
    <property type="protein sequence ID" value="ALC44452.1"/>
    <property type="molecule type" value="Genomic_DNA"/>
</dbReference>
<sequence>MFRSPYDGYVAIFSPQGRLHQVEYAMQAVKLGSIAVGLKNEDSAVLIAHTKPSKCSIAPRKIFNLETHMGMVMSGITTDGQQLAKYLRVECQAYRLSYDAQYPIMRLAENIGNKMQIATQRCGLRPYGVGLLLASYCHGKPYIYQAMPTANVFSCKAMAIGERSKAAHAYLKQHMCEFSTCNANELICYGINAVRAADVGAKELDIAIVGKKTRFKLLTEAELRYYQTMCELFLPMQSQDFFSSA</sequence>
<dbReference type="EMBL" id="CP012525">
    <property type="protein sequence ID" value="ALC44451.1"/>
    <property type="molecule type" value="Genomic_DNA"/>
</dbReference>
<dbReference type="OMA" id="SEFMEFN"/>
<dbReference type="Proteomes" id="UP000494163">
    <property type="component" value="Chromosome 3L"/>
</dbReference>
<dbReference type="PANTHER" id="PTHR11599">
    <property type="entry name" value="PROTEASOME SUBUNIT ALPHA/BETA"/>
    <property type="match status" value="1"/>
</dbReference>
<keyword evidence="2 3" id="KW-0647">Proteasome</keyword>
<evidence type="ECO:0000313" key="5">
    <source>
        <dbReference type="EMBL" id="ALC44451.1"/>
    </source>
</evidence>
<comment type="function">
    <text evidence="1">The proteasome is a multicatalytic proteinase complex which is characterized by its ability to cleave peptides with Arg, Phe, Tyr, Leu, and Glu adjacent to the leaving group at neutral or slightly basic pH. The proteasome has an ATP-dependent proteolytic activity.</text>
</comment>
<dbReference type="InterPro" id="IPR001353">
    <property type="entry name" value="Proteasome_sua/b"/>
</dbReference>
<gene>
    <name evidence="5" type="ORF">Dbus_chr3Lg1617</name>
    <name evidence="6" type="ORF">Dbus_chr3Lg1618</name>
</gene>
<dbReference type="InterPro" id="IPR029055">
    <property type="entry name" value="Ntn_hydrolases_N"/>
</dbReference>
<dbReference type="InterPro" id="IPR000426">
    <property type="entry name" value="Proteasome_asu_N"/>
</dbReference>
<accession>A0A0M4EK32</accession>
<comment type="similarity">
    <text evidence="3">Belongs to the peptidase T1A family.</text>
</comment>
<protein>
    <submittedName>
        <fullName evidence="5">Maker724</fullName>
    </submittedName>
    <submittedName>
        <fullName evidence="6">Maker725</fullName>
    </submittedName>
</protein>
<evidence type="ECO:0000256" key="1">
    <source>
        <dbReference type="ARBA" id="ARBA00002000"/>
    </source>
</evidence>
<evidence type="ECO:0000313" key="6">
    <source>
        <dbReference type="EMBL" id="ALC44452.1"/>
    </source>
</evidence>
<dbReference type="OrthoDB" id="431557at2759"/>
<dbReference type="PROSITE" id="PS51475">
    <property type="entry name" value="PROTEASOME_ALPHA_2"/>
    <property type="match status" value="1"/>
</dbReference>
<dbReference type="SMART" id="SM00948">
    <property type="entry name" value="Proteasome_A_N"/>
    <property type="match status" value="1"/>
</dbReference>
<dbReference type="GO" id="GO:0006511">
    <property type="term" value="P:ubiquitin-dependent protein catabolic process"/>
    <property type="evidence" value="ECO:0007669"/>
    <property type="project" value="InterPro"/>
</dbReference>
<evidence type="ECO:0000313" key="7">
    <source>
        <dbReference type="Proteomes" id="UP000494163"/>
    </source>
</evidence>
<dbReference type="FunFam" id="3.60.20.10:FF:000063">
    <property type="entry name" value="Proteasome subunit alpha type"/>
    <property type="match status" value="1"/>
</dbReference>
<dbReference type="GO" id="GO:0005634">
    <property type="term" value="C:nucleus"/>
    <property type="evidence" value="ECO:0007669"/>
    <property type="project" value="UniProtKB-ARBA"/>
</dbReference>
<proteinExistence type="inferred from homology"/>
<dbReference type="Pfam" id="PF10584">
    <property type="entry name" value="Proteasome_A_N"/>
    <property type="match status" value="1"/>
</dbReference>
<name>A0A0M4EK32_DROBS</name>
<dbReference type="SMR" id="A0A0M4EK32"/>
<dbReference type="GO" id="GO:0019773">
    <property type="term" value="C:proteasome core complex, alpha-subunit complex"/>
    <property type="evidence" value="ECO:0007669"/>
    <property type="project" value="UniProtKB-UniRule"/>
</dbReference>
<dbReference type="AlphaFoldDB" id="A0A0M4EK32"/>
<evidence type="ECO:0000256" key="2">
    <source>
        <dbReference type="ARBA" id="ARBA00022942"/>
    </source>
</evidence>
<dbReference type="InterPro" id="IPR023332">
    <property type="entry name" value="Proteasome_alpha-type"/>
</dbReference>
<evidence type="ECO:0000259" key="4">
    <source>
        <dbReference type="SMART" id="SM00948"/>
    </source>
</evidence>
<dbReference type="InterPro" id="IPR050115">
    <property type="entry name" value="Proteasome_alpha"/>
</dbReference>
<organism evidence="5 7">
    <name type="scientific">Drosophila busckii</name>
    <name type="common">Fruit fly</name>
    <dbReference type="NCBI Taxonomy" id="30019"/>
    <lineage>
        <taxon>Eukaryota</taxon>
        <taxon>Metazoa</taxon>
        <taxon>Ecdysozoa</taxon>
        <taxon>Arthropoda</taxon>
        <taxon>Hexapoda</taxon>
        <taxon>Insecta</taxon>
        <taxon>Pterygota</taxon>
        <taxon>Neoptera</taxon>
        <taxon>Endopterygota</taxon>
        <taxon>Diptera</taxon>
        <taxon>Brachycera</taxon>
        <taxon>Muscomorpha</taxon>
        <taxon>Ephydroidea</taxon>
        <taxon>Drosophilidae</taxon>
        <taxon>Drosophila</taxon>
    </lineage>
</organism>
<keyword evidence="7" id="KW-1185">Reference proteome</keyword>
<dbReference type="STRING" id="30019.A0A0M4EK32"/>
<evidence type="ECO:0000256" key="3">
    <source>
        <dbReference type="PROSITE-ProRule" id="PRU00808"/>
    </source>
</evidence>